<dbReference type="AlphaFoldDB" id="F9XPS0"/>
<dbReference type="GeneID" id="13401214"/>
<name>F9XPS0_ZYMTI</name>
<sequence length="152" mass="16406">MLPDVSIGGTAPNMSHKAMKVRELRCRNFAVLQMMQAVSLGLLAQNAAVAFVWILGMPAFGGTLELLFCGVEVAIQMVEQLALIGVFECLSELLVARTLIVEQCIRLTFIWTETVSSSKHSGGHVLSLSLQGISTSFTELFEGISMTEVANS</sequence>
<keyword evidence="3" id="KW-1185">Reference proteome</keyword>
<keyword evidence="1" id="KW-1133">Transmembrane helix</keyword>
<keyword evidence="1" id="KW-0472">Membrane</keyword>
<gene>
    <name evidence="2" type="ORF">MYCGRDRAFT_97297</name>
</gene>
<dbReference type="HOGENOM" id="CLU_1723765_0_0_1"/>
<evidence type="ECO:0000256" key="1">
    <source>
        <dbReference type="SAM" id="Phobius"/>
    </source>
</evidence>
<dbReference type="KEGG" id="ztr:MYCGRDRAFT_97297"/>
<dbReference type="EMBL" id="CM001208">
    <property type="protein sequence ID" value="EGP82777.1"/>
    <property type="molecule type" value="Genomic_DNA"/>
</dbReference>
<dbReference type="Proteomes" id="UP000008062">
    <property type="component" value="Chromosome 13"/>
</dbReference>
<evidence type="ECO:0000313" key="3">
    <source>
        <dbReference type="Proteomes" id="UP000008062"/>
    </source>
</evidence>
<dbReference type="InParanoid" id="F9XPS0"/>
<organism evidence="2 3">
    <name type="scientific">Zymoseptoria tritici (strain CBS 115943 / IPO323)</name>
    <name type="common">Speckled leaf blotch fungus</name>
    <name type="synonym">Septoria tritici</name>
    <dbReference type="NCBI Taxonomy" id="336722"/>
    <lineage>
        <taxon>Eukaryota</taxon>
        <taxon>Fungi</taxon>
        <taxon>Dikarya</taxon>
        <taxon>Ascomycota</taxon>
        <taxon>Pezizomycotina</taxon>
        <taxon>Dothideomycetes</taxon>
        <taxon>Dothideomycetidae</taxon>
        <taxon>Mycosphaerellales</taxon>
        <taxon>Mycosphaerellaceae</taxon>
        <taxon>Zymoseptoria</taxon>
    </lineage>
</organism>
<accession>F9XPS0</accession>
<proteinExistence type="predicted"/>
<keyword evidence="1" id="KW-0812">Transmembrane</keyword>
<reference evidence="2 3" key="1">
    <citation type="journal article" date="2011" name="PLoS Genet.">
        <title>Finished genome of the fungal wheat pathogen Mycosphaerella graminicola reveals dispensome structure, chromosome plasticity, and stealth pathogenesis.</title>
        <authorList>
            <person name="Goodwin S.B."/>
            <person name="Ben M'barek S."/>
            <person name="Dhillon B."/>
            <person name="Wittenberg A.H.J."/>
            <person name="Crane C.F."/>
            <person name="Hane J.K."/>
            <person name="Foster A.J."/>
            <person name="Van der Lee T.A.J."/>
            <person name="Grimwood J."/>
            <person name="Aerts A."/>
            <person name="Antoniw J."/>
            <person name="Bailey A."/>
            <person name="Bluhm B."/>
            <person name="Bowler J."/>
            <person name="Bristow J."/>
            <person name="van der Burgt A."/>
            <person name="Canto-Canche B."/>
            <person name="Churchill A.C.L."/>
            <person name="Conde-Ferraez L."/>
            <person name="Cools H.J."/>
            <person name="Coutinho P.M."/>
            <person name="Csukai M."/>
            <person name="Dehal P."/>
            <person name="De Wit P."/>
            <person name="Donzelli B."/>
            <person name="van de Geest H.C."/>
            <person name="van Ham R.C.H.J."/>
            <person name="Hammond-Kosack K.E."/>
            <person name="Henrissat B."/>
            <person name="Kilian A."/>
            <person name="Kobayashi A.K."/>
            <person name="Koopmann E."/>
            <person name="Kourmpetis Y."/>
            <person name="Kuzniar A."/>
            <person name="Lindquist E."/>
            <person name="Lombard V."/>
            <person name="Maliepaard C."/>
            <person name="Martins N."/>
            <person name="Mehrabi R."/>
            <person name="Nap J.P.H."/>
            <person name="Ponomarenko A."/>
            <person name="Rudd J.J."/>
            <person name="Salamov A."/>
            <person name="Schmutz J."/>
            <person name="Schouten H.J."/>
            <person name="Shapiro H."/>
            <person name="Stergiopoulos I."/>
            <person name="Torriani S.F.F."/>
            <person name="Tu H."/>
            <person name="de Vries R.P."/>
            <person name="Waalwijk C."/>
            <person name="Ware S.B."/>
            <person name="Wiebenga A."/>
            <person name="Zwiers L.-H."/>
            <person name="Oliver R.P."/>
            <person name="Grigoriev I.V."/>
            <person name="Kema G.H.J."/>
        </authorList>
    </citation>
    <scope>NUCLEOTIDE SEQUENCE [LARGE SCALE GENOMIC DNA]</scope>
    <source>
        <strain evidence="3">CBS 115943 / IPO323</strain>
    </source>
</reference>
<protein>
    <submittedName>
        <fullName evidence="2">Uncharacterized protein</fullName>
    </submittedName>
</protein>
<evidence type="ECO:0000313" key="2">
    <source>
        <dbReference type="EMBL" id="EGP82777.1"/>
    </source>
</evidence>
<dbReference type="RefSeq" id="XP_003847801.1">
    <property type="nucleotide sequence ID" value="XM_003847753.1"/>
</dbReference>
<feature type="transmembrane region" description="Helical" evidence="1">
    <location>
        <begin position="50"/>
        <end position="69"/>
    </location>
</feature>